<comment type="caution">
    <text evidence="1">The sequence shown here is derived from an EMBL/GenBank/DDBJ whole genome shotgun (WGS) entry which is preliminary data.</text>
</comment>
<dbReference type="AlphaFoldDB" id="A0A0Q9XW27"/>
<dbReference type="InterPro" id="IPR023105">
    <property type="entry name" value="YkvR-like_sf"/>
</dbReference>
<dbReference type="Gene3D" id="2.40.30.80">
    <property type="entry name" value="YkvR-like"/>
    <property type="match status" value="1"/>
</dbReference>
<reference evidence="1 2" key="1">
    <citation type="submission" date="2015-06" db="EMBL/GenBank/DDBJ databases">
        <title>Genome sequencing project of Bacillus galactosidilyticus PL133.</title>
        <authorList>
            <person name="Gaiero J."/>
            <person name="Nicol R."/>
            <person name="Habash M."/>
        </authorList>
    </citation>
    <scope>NUCLEOTIDE SEQUENCE [LARGE SCALE GENOMIC DNA]</scope>
    <source>
        <strain evidence="1 2">PL133</strain>
    </source>
</reference>
<dbReference type="Proteomes" id="UP000053881">
    <property type="component" value="Unassembled WGS sequence"/>
</dbReference>
<evidence type="ECO:0008006" key="3">
    <source>
        <dbReference type="Google" id="ProtNLM"/>
    </source>
</evidence>
<dbReference type="Pfam" id="PF11514">
    <property type="entry name" value="DUF3219"/>
    <property type="match status" value="1"/>
</dbReference>
<protein>
    <recommendedName>
        <fullName evidence="3">DUF3219 family protein</fullName>
    </recommendedName>
</protein>
<proteinExistence type="predicted"/>
<dbReference type="SUPFAM" id="SSF159173">
    <property type="entry name" value="YkvR-like"/>
    <property type="match status" value="1"/>
</dbReference>
<gene>
    <name evidence="1" type="ORF">ACA29_22615</name>
</gene>
<evidence type="ECO:0000313" key="1">
    <source>
        <dbReference type="EMBL" id="KRG09642.1"/>
    </source>
</evidence>
<evidence type="ECO:0000313" key="2">
    <source>
        <dbReference type="Proteomes" id="UP000053881"/>
    </source>
</evidence>
<organism evidence="1 2">
    <name type="scientific">Lederbergia galactosidilytica</name>
    <dbReference type="NCBI Taxonomy" id="217031"/>
    <lineage>
        <taxon>Bacteria</taxon>
        <taxon>Bacillati</taxon>
        <taxon>Bacillota</taxon>
        <taxon>Bacilli</taxon>
        <taxon>Bacillales</taxon>
        <taxon>Bacillaceae</taxon>
        <taxon>Lederbergia</taxon>
    </lineage>
</organism>
<dbReference type="InterPro" id="IPR021596">
    <property type="entry name" value="DUF3219"/>
</dbReference>
<sequence>MVSNILLNQTVIPVDHYKENEQDGLLNIIIDFKVTSENYHDIATLLYAGIFDVEVPEKGIAFRGAIQSYYTSVTNLYKEGEVGDYHISLLEVKNEEMRLS</sequence>
<accession>A0A0Q9XW27</accession>
<dbReference type="EMBL" id="LGPB01000138">
    <property type="protein sequence ID" value="KRG09642.1"/>
    <property type="molecule type" value="Genomic_DNA"/>
</dbReference>
<name>A0A0Q9XW27_9BACI</name>
<dbReference type="PATRIC" id="fig|217031.4.peg.7684"/>